<dbReference type="InterPro" id="IPR036291">
    <property type="entry name" value="NAD(P)-bd_dom_sf"/>
</dbReference>
<protein>
    <recommendedName>
        <fullName evidence="3 7">UDP-glucose 6-dehydrogenase</fullName>
        <ecNumber evidence="3 7">1.1.1.22</ecNumber>
    </recommendedName>
</protein>
<dbReference type="EC" id="1.1.1.22" evidence="3 7"/>
<feature type="binding site" evidence="9">
    <location>
        <begin position="150"/>
        <end position="153"/>
    </location>
    <ligand>
        <name>substrate</name>
    </ligand>
</feature>
<dbReference type="EMBL" id="PGVD01000025">
    <property type="protein sequence ID" value="PLR97984.1"/>
    <property type="molecule type" value="Genomic_DNA"/>
</dbReference>
<accession>A0A2N5GKW0</accession>
<feature type="binding site" evidence="10">
    <location>
        <position position="263"/>
    </location>
    <ligand>
        <name>NAD(+)</name>
        <dbReference type="ChEBI" id="CHEBI:57540"/>
    </ligand>
</feature>
<feature type="binding site" evidence="10">
    <location>
        <position position="35"/>
    </location>
    <ligand>
        <name>NAD(+)</name>
        <dbReference type="ChEBI" id="CHEBI:57540"/>
    </ligand>
</feature>
<comment type="similarity">
    <text evidence="2 7">Belongs to the UDP-glucose/GDP-mannose dehydrogenase family.</text>
</comment>
<evidence type="ECO:0000313" key="12">
    <source>
        <dbReference type="EMBL" id="PLR82110.1"/>
    </source>
</evidence>
<evidence type="ECO:0000256" key="10">
    <source>
        <dbReference type="PIRSR" id="PIRSR500134-3"/>
    </source>
</evidence>
<evidence type="ECO:0000256" key="9">
    <source>
        <dbReference type="PIRSR" id="PIRSR500134-2"/>
    </source>
</evidence>
<dbReference type="InterPro" id="IPR014026">
    <property type="entry name" value="UDP-Glc/GDP-Man_DH_dimer"/>
</dbReference>
<evidence type="ECO:0000259" key="11">
    <source>
        <dbReference type="SMART" id="SM00984"/>
    </source>
</evidence>
<comment type="pathway">
    <text evidence="1">Nucleotide-sugar biosynthesis; UDP-alpha-D-glucuronate biosynthesis; UDP-alpha-D-glucuronate from UDP-alpha-D-glucose: step 1/1.</text>
</comment>
<feature type="binding site" evidence="10">
    <location>
        <position position="30"/>
    </location>
    <ligand>
        <name>NAD(+)</name>
        <dbReference type="ChEBI" id="CHEBI:57540"/>
    </ligand>
</feature>
<feature type="binding site" evidence="10">
    <location>
        <position position="327"/>
    </location>
    <ligand>
        <name>NAD(+)</name>
        <dbReference type="ChEBI" id="CHEBI:57540"/>
    </ligand>
</feature>
<dbReference type="PIRSF" id="PIRSF500134">
    <property type="entry name" value="UDPglc_DH_bac"/>
    <property type="match status" value="1"/>
</dbReference>
<keyword evidence="4 7" id="KW-0560">Oxidoreductase</keyword>
<feature type="binding site" evidence="10">
    <location>
        <position position="119"/>
    </location>
    <ligand>
        <name>NAD(+)</name>
        <dbReference type="ChEBI" id="CHEBI:57540"/>
    </ligand>
</feature>
<dbReference type="GO" id="GO:0000271">
    <property type="term" value="P:polysaccharide biosynthetic process"/>
    <property type="evidence" value="ECO:0007669"/>
    <property type="project" value="InterPro"/>
</dbReference>
<dbReference type="SUPFAM" id="SSF48179">
    <property type="entry name" value="6-phosphogluconate dehydrogenase C-terminal domain-like"/>
    <property type="match status" value="1"/>
</dbReference>
<dbReference type="SUPFAM" id="SSF51735">
    <property type="entry name" value="NAD(P)-binding Rossmann-fold domains"/>
    <property type="match status" value="1"/>
</dbReference>
<evidence type="ECO:0000313" key="13">
    <source>
        <dbReference type="EMBL" id="PLR97984.1"/>
    </source>
</evidence>
<dbReference type="Pfam" id="PF00984">
    <property type="entry name" value="UDPG_MGDP_dh"/>
    <property type="match status" value="1"/>
</dbReference>
<dbReference type="EMBL" id="PGVA01000028">
    <property type="protein sequence ID" value="PLR82110.1"/>
    <property type="molecule type" value="Genomic_DNA"/>
</dbReference>
<dbReference type="UniPathway" id="UPA00038">
    <property type="reaction ID" value="UER00491"/>
</dbReference>
<feature type="active site" description="Nucleophile" evidence="8">
    <location>
        <position position="260"/>
    </location>
</feature>
<dbReference type="Proteomes" id="UP000235114">
    <property type="component" value="Unassembled WGS sequence"/>
</dbReference>
<dbReference type="SMART" id="SM00984">
    <property type="entry name" value="UDPG_MGDP_dh_C"/>
    <property type="match status" value="1"/>
</dbReference>
<dbReference type="InterPro" id="IPR014027">
    <property type="entry name" value="UDP-Glc/GDP-Man_DH_C"/>
</dbReference>
<dbReference type="PANTHER" id="PTHR43750:SF3">
    <property type="entry name" value="UDP-GLUCOSE 6-DEHYDROGENASE TUAD"/>
    <property type="match status" value="1"/>
</dbReference>
<dbReference type="AlphaFoldDB" id="A0A2N5GKW0"/>
<feature type="domain" description="UDP-glucose/GDP-mannose dehydrogenase C-terminal" evidence="11">
    <location>
        <begin position="313"/>
        <end position="413"/>
    </location>
</feature>
<dbReference type="GO" id="GO:0006065">
    <property type="term" value="P:UDP-glucuronate biosynthetic process"/>
    <property type="evidence" value="ECO:0007669"/>
    <property type="project" value="UniProtKB-UniPathway"/>
</dbReference>
<evidence type="ECO:0000256" key="7">
    <source>
        <dbReference type="PIRNR" id="PIRNR000124"/>
    </source>
</evidence>
<dbReference type="Pfam" id="PF03720">
    <property type="entry name" value="UDPG_MGDP_dh_C"/>
    <property type="match status" value="1"/>
</dbReference>
<gene>
    <name evidence="12" type="ORF">CU635_13150</name>
    <name evidence="13" type="ORF">CVD25_09190</name>
</gene>
<dbReference type="GO" id="GO:0003979">
    <property type="term" value="F:UDP-glucose 6-dehydrogenase activity"/>
    <property type="evidence" value="ECO:0007669"/>
    <property type="project" value="UniProtKB-EC"/>
</dbReference>
<comment type="catalytic activity">
    <reaction evidence="6 7">
        <text>UDP-alpha-D-glucose + 2 NAD(+) + H2O = UDP-alpha-D-glucuronate + 2 NADH + 3 H(+)</text>
        <dbReference type="Rhea" id="RHEA:23596"/>
        <dbReference type="ChEBI" id="CHEBI:15377"/>
        <dbReference type="ChEBI" id="CHEBI:15378"/>
        <dbReference type="ChEBI" id="CHEBI:57540"/>
        <dbReference type="ChEBI" id="CHEBI:57945"/>
        <dbReference type="ChEBI" id="CHEBI:58052"/>
        <dbReference type="ChEBI" id="CHEBI:58885"/>
        <dbReference type="EC" id="1.1.1.22"/>
    </reaction>
</comment>
<evidence type="ECO:0000256" key="6">
    <source>
        <dbReference type="ARBA" id="ARBA00047473"/>
    </source>
</evidence>
<dbReference type="NCBIfam" id="TIGR03026">
    <property type="entry name" value="NDP-sugDHase"/>
    <property type="match status" value="1"/>
</dbReference>
<feature type="binding site" evidence="9">
    <location>
        <begin position="249"/>
        <end position="253"/>
    </location>
    <ligand>
        <name>substrate</name>
    </ligand>
</feature>
<feature type="binding site" evidence="10">
    <location>
        <position position="153"/>
    </location>
    <ligand>
        <name>NAD(+)</name>
        <dbReference type="ChEBI" id="CHEBI:57540"/>
    </ligand>
</feature>
<dbReference type="Gene3D" id="1.20.5.100">
    <property type="entry name" value="Cytochrome c1, transmembrane anchor, C-terminal"/>
    <property type="match status" value="1"/>
</dbReference>
<evidence type="ECO:0000256" key="8">
    <source>
        <dbReference type="PIRSR" id="PIRSR500134-1"/>
    </source>
</evidence>
<evidence type="ECO:0000313" key="14">
    <source>
        <dbReference type="Proteomes" id="UP000234951"/>
    </source>
</evidence>
<keyword evidence="15" id="KW-1185">Reference proteome</keyword>
<dbReference type="PIRSF" id="PIRSF000124">
    <property type="entry name" value="UDPglc_GDPman_dh"/>
    <property type="match status" value="1"/>
</dbReference>
<feature type="binding site" evidence="9">
    <location>
        <position position="257"/>
    </location>
    <ligand>
        <name>substrate</name>
    </ligand>
</feature>
<dbReference type="GO" id="GO:0051287">
    <property type="term" value="F:NAD binding"/>
    <property type="evidence" value="ECO:0007669"/>
    <property type="project" value="InterPro"/>
</dbReference>
<dbReference type="InterPro" id="IPR036220">
    <property type="entry name" value="UDP-Glc/GDP-Man_DH_C_sf"/>
</dbReference>
<dbReference type="InterPro" id="IPR028357">
    <property type="entry name" value="UDPglc_DH_bac"/>
</dbReference>
<feature type="binding site" evidence="9">
    <location>
        <position position="204"/>
    </location>
    <ligand>
        <name>substrate</name>
    </ligand>
</feature>
<dbReference type="SUPFAM" id="SSF52413">
    <property type="entry name" value="UDP-glucose/GDP-mannose dehydrogenase C-terminal domain"/>
    <property type="match status" value="1"/>
</dbReference>
<dbReference type="OrthoDB" id="9803238at2"/>
<evidence type="ECO:0000256" key="2">
    <source>
        <dbReference type="ARBA" id="ARBA00006601"/>
    </source>
</evidence>
<comment type="caution">
    <text evidence="12">The sequence shown here is derived from an EMBL/GenBank/DDBJ whole genome shotgun (WGS) entry which is preliminary data.</text>
</comment>
<reference evidence="12 14" key="1">
    <citation type="submission" date="2017-11" db="EMBL/GenBank/DDBJ databases">
        <title>Comparitive Functional Genomics of Dry Heat Resistant strains isolated from the Viking Spacecraft.</title>
        <authorList>
            <person name="Seuylemezian A."/>
            <person name="Cooper K."/>
            <person name="Vaishampayan P."/>
        </authorList>
    </citation>
    <scope>NUCLEOTIDE SEQUENCE [LARGE SCALE GENOMIC DNA]</scope>
    <source>
        <strain evidence="12 14">M4.6</strain>
    </source>
</reference>
<evidence type="ECO:0000256" key="1">
    <source>
        <dbReference type="ARBA" id="ARBA00004701"/>
    </source>
</evidence>
<organism evidence="12 14">
    <name type="scientific">Bacillus canaveralius</name>
    <dbReference type="NCBI Taxonomy" id="1403243"/>
    <lineage>
        <taxon>Bacteria</taxon>
        <taxon>Bacillati</taxon>
        <taxon>Bacillota</taxon>
        <taxon>Bacilli</taxon>
        <taxon>Bacillales</taxon>
        <taxon>Bacillaceae</taxon>
        <taxon>Bacillus</taxon>
    </lineage>
</organism>
<dbReference type="InterPro" id="IPR008927">
    <property type="entry name" value="6-PGluconate_DH-like_C_sf"/>
</dbReference>
<evidence type="ECO:0000256" key="4">
    <source>
        <dbReference type="ARBA" id="ARBA00023002"/>
    </source>
</evidence>
<reference evidence="13 15" key="2">
    <citation type="submission" date="2017-12" db="EMBL/GenBank/DDBJ databases">
        <title>Comparative Functional Genomics of Dry Heat Resistant strains isolated from the Viking Spacecraft.</title>
        <authorList>
            <person name="Seuylemezian A."/>
            <person name="Cooper K."/>
            <person name="Vaishampayan P."/>
        </authorList>
    </citation>
    <scope>NUCLEOTIDE SEQUENCE [LARGE SCALE GENOMIC DNA]</scope>
    <source>
        <strain evidence="13 15">ATCC 29669</strain>
    </source>
</reference>
<sequence>MKICVLGAGYVGLTTTAVLAELGHNLICVDKNFMKIKQLQGQELPIFEPGLEELIIKNERNIKFTTDSDKAISECEVIIIAVGTPSAKGGAPDLRYIQAVIDDVAKNIASYKTIITKSTVPPGTNEYIVEMLLDKGVERDLFAVVSNPEFLREGSAVYDMFHADKTVAGLQKTDTKSLQILKAIYKGIDAPFIATTLTGAEMIKYANNAFLAMKVSFINEMARICEAYGADVRDVAKGIGMDRRIGADFLQAGIGFGGSCFPKDLEALQYAAVSKEITASILEAVQTVNDTQLELYIKKMKTALKGLNGKRAAVLGISFKPNTDDTRYSKAVAFIAKLLEKGCHVQAYDPKALLPDHLTGKAVQVKSIADCVHEADFLVVATEWPEFKKLDWRRVKEQMKGTLIVDGRNCLDSNSLEKLGFHCIGVGTG</sequence>
<evidence type="ECO:0000256" key="3">
    <source>
        <dbReference type="ARBA" id="ARBA00012954"/>
    </source>
</evidence>
<dbReference type="Proteomes" id="UP000234951">
    <property type="component" value="Unassembled WGS sequence"/>
</dbReference>
<dbReference type="InterPro" id="IPR001732">
    <property type="entry name" value="UDP-Glc/GDP-Man_DH_N"/>
</dbReference>
<keyword evidence="5 7" id="KW-0520">NAD</keyword>
<dbReference type="PANTHER" id="PTHR43750">
    <property type="entry name" value="UDP-GLUCOSE 6-DEHYDROGENASE TUAD"/>
    <property type="match status" value="1"/>
</dbReference>
<dbReference type="InterPro" id="IPR017476">
    <property type="entry name" value="UDP-Glc/GDP-Man"/>
</dbReference>
<feature type="binding site" evidence="10">
    <location>
        <position position="84"/>
    </location>
    <ligand>
        <name>NAD(+)</name>
        <dbReference type="ChEBI" id="CHEBI:57540"/>
    </ligand>
</feature>
<dbReference type="Gene3D" id="3.40.50.720">
    <property type="entry name" value="NAD(P)-binding Rossmann-like Domain"/>
    <property type="match status" value="2"/>
</dbReference>
<dbReference type="RefSeq" id="WP_101577826.1">
    <property type="nucleotide sequence ID" value="NZ_PGVA01000028.1"/>
</dbReference>
<evidence type="ECO:0000256" key="5">
    <source>
        <dbReference type="ARBA" id="ARBA00023027"/>
    </source>
</evidence>
<proteinExistence type="inferred from homology"/>
<dbReference type="Pfam" id="PF03721">
    <property type="entry name" value="UDPG_MGDP_dh_N"/>
    <property type="match status" value="1"/>
</dbReference>
<name>A0A2N5GKW0_9BACI</name>
<evidence type="ECO:0000313" key="15">
    <source>
        <dbReference type="Proteomes" id="UP000235114"/>
    </source>
</evidence>
<feature type="binding site" evidence="9">
    <location>
        <position position="320"/>
    </location>
    <ligand>
        <name>substrate</name>
    </ligand>
</feature>